<dbReference type="Proteomes" id="UP000604341">
    <property type="component" value="Unassembled WGS sequence"/>
</dbReference>
<feature type="compositionally biased region" description="Basic and acidic residues" evidence="1">
    <location>
        <begin position="65"/>
        <end position="81"/>
    </location>
</feature>
<keyword evidence="3" id="KW-1185">Reference proteome</keyword>
<proteinExistence type="predicted"/>
<evidence type="ECO:0000256" key="1">
    <source>
        <dbReference type="SAM" id="MobiDB-lite"/>
    </source>
</evidence>
<comment type="caution">
    <text evidence="2">The sequence shown here is derived from an EMBL/GenBank/DDBJ whole genome shotgun (WGS) entry which is preliminary data.</text>
</comment>
<feature type="region of interest" description="Disordered" evidence="1">
    <location>
        <begin position="65"/>
        <end position="96"/>
    </location>
</feature>
<dbReference type="EMBL" id="BMPE01000001">
    <property type="protein sequence ID" value="GGK91536.1"/>
    <property type="molecule type" value="Genomic_DNA"/>
</dbReference>
<sequence>MITRATDMQNLLALVRKDPGRPANHYAVRLNLPHNYARKLLAELEQLGELDSKRVRVYRVALQRSGEREQCHGHPHDDQTHVHPPARPHQGHQGEDRRHLDLIHPKVHPAPLVPIRDQRDVHDHRNRIKDGQREIPLGLLGRETHTPRPITDDQGAHAETPEESQ</sequence>
<evidence type="ECO:0008006" key="4">
    <source>
        <dbReference type="Google" id="ProtNLM"/>
    </source>
</evidence>
<gene>
    <name evidence="2" type="ORF">GCM10010844_07510</name>
</gene>
<evidence type="ECO:0000313" key="2">
    <source>
        <dbReference type="EMBL" id="GGK91536.1"/>
    </source>
</evidence>
<feature type="compositionally biased region" description="Basic and acidic residues" evidence="1">
    <location>
        <begin position="142"/>
        <end position="165"/>
    </location>
</feature>
<feature type="region of interest" description="Disordered" evidence="1">
    <location>
        <begin position="119"/>
        <end position="165"/>
    </location>
</feature>
<accession>A0ABQ2FH84</accession>
<protein>
    <recommendedName>
        <fullName evidence="4">LexA repressor DNA-binding domain-containing protein</fullName>
    </recommendedName>
</protein>
<feature type="compositionally biased region" description="Basic and acidic residues" evidence="1">
    <location>
        <begin position="119"/>
        <end position="133"/>
    </location>
</feature>
<reference evidence="3" key="1">
    <citation type="journal article" date="2019" name="Int. J. Syst. Evol. Microbiol.">
        <title>The Global Catalogue of Microorganisms (GCM) 10K type strain sequencing project: providing services to taxonomists for standard genome sequencing and annotation.</title>
        <authorList>
            <consortium name="The Broad Institute Genomics Platform"/>
            <consortium name="The Broad Institute Genome Sequencing Center for Infectious Disease"/>
            <person name="Wu L."/>
            <person name="Ma J."/>
        </authorList>
    </citation>
    <scope>NUCLEOTIDE SEQUENCE [LARGE SCALE GENOMIC DNA]</scope>
    <source>
        <strain evidence="3">JCM 19173</strain>
    </source>
</reference>
<organism evidence="2 3">
    <name type="scientific">Deinococcus radiotolerans</name>
    <dbReference type="NCBI Taxonomy" id="1309407"/>
    <lineage>
        <taxon>Bacteria</taxon>
        <taxon>Thermotogati</taxon>
        <taxon>Deinococcota</taxon>
        <taxon>Deinococci</taxon>
        <taxon>Deinococcales</taxon>
        <taxon>Deinococcaceae</taxon>
        <taxon>Deinococcus</taxon>
    </lineage>
</organism>
<evidence type="ECO:0000313" key="3">
    <source>
        <dbReference type="Proteomes" id="UP000604341"/>
    </source>
</evidence>
<name>A0ABQ2FH84_9DEIO</name>